<name>A0A482VN55_ASBVE</name>
<dbReference type="OrthoDB" id="6774666at2759"/>
<protein>
    <submittedName>
        <fullName evidence="1">Uncharacterized protein</fullName>
    </submittedName>
</protein>
<dbReference type="AlphaFoldDB" id="A0A482VN55"/>
<proteinExistence type="predicted"/>
<sequence length="175" mass="21172">MTDFENNLKERLVEEIKREKWKSQISEEEYATNSKIFEELQRKNLETITRKNREFYKKKLYNVSVEAQEAYDKWKRANHKNKKCPKVSVQNLLVLLHYLNSESSKRDKKQLDECLRRQKSTFEVFWDSPSCILKALRQCVLTRDWSNMTYFSLILLNYDKKYLQVVRNVSNTCIL</sequence>
<gene>
    <name evidence="1" type="ORF">BDFB_002202</name>
</gene>
<evidence type="ECO:0000313" key="2">
    <source>
        <dbReference type="Proteomes" id="UP000292052"/>
    </source>
</evidence>
<accession>A0A482VN55</accession>
<dbReference type="Proteomes" id="UP000292052">
    <property type="component" value="Unassembled WGS sequence"/>
</dbReference>
<organism evidence="1 2">
    <name type="scientific">Asbolus verrucosus</name>
    <name type="common">Desert ironclad beetle</name>
    <dbReference type="NCBI Taxonomy" id="1661398"/>
    <lineage>
        <taxon>Eukaryota</taxon>
        <taxon>Metazoa</taxon>
        <taxon>Ecdysozoa</taxon>
        <taxon>Arthropoda</taxon>
        <taxon>Hexapoda</taxon>
        <taxon>Insecta</taxon>
        <taxon>Pterygota</taxon>
        <taxon>Neoptera</taxon>
        <taxon>Endopterygota</taxon>
        <taxon>Coleoptera</taxon>
        <taxon>Polyphaga</taxon>
        <taxon>Cucujiformia</taxon>
        <taxon>Tenebrionidae</taxon>
        <taxon>Pimeliinae</taxon>
        <taxon>Asbolus</taxon>
    </lineage>
</organism>
<reference evidence="1 2" key="1">
    <citation type="submission" date="2017-03" db="EMBL/GenBank/DDBJ databases">
        <title>Genome of the blue death feigning beetle - Asbolus verrucosus.</title>
        <authorList>
            <person name="Rider S.D."/>
        </authorList>
    </citation>
    <scope>NUCLEOTIDE SEQUENCE [LARGE SCALE GENOMIC DNA]</scope>
    <source>
        <strain evidence="1">Butters</strain>
        <tissue evidence="1">Head and leg muscle</tissue>
    </source>
</reference>
<dbReference type="EMBL" id="QDEB01082733">
    <property type="protein sequence ID" value="RZC34133.1"/>
    <property type="molecule type" value="Genomic_DNA"/>
</dbReference>
<keyword evidence="2" id="KW-1185">Reference proteome</keyword>
<comment type="caution">
    <text evidence="1">The sequence shown here is derived from an EMBL/GenBank/DDBJ whole genome shotgun (WGS) entry which is preliminary data.</text>
</comment>
<evidence type="ECO:0000313" key="1">
    <source>
        <dbReference type="EMBL" id="RZC34133.1"/>
    </source>
</evidence>